<evidence type="ECO:0000256" key="1">
    <source>
        <dbReference type="ARBA" id="ARBA00022737"/>
    </source>
</evidence>
<evidence type="ECO:0000259" key="3">
    <source>
        <dbReference type="Pfam" id="PF24883"/>
    </source>
</evidence>
<dbReference type="PANTHER" id="PTHR10039:SF14">
    <property type="entry name" value="NACHT DOMAIN-CONTAINING PROTEIN"/>
    <property type="match status" value="1"/>
</dbReference>
<dbReference type="Proteomes" id="UP001172102">
    <property type="component" value="Unassembled WGS sequence"/>
</dbReference>
<feature type="compositionally biased region" description="Polar residues" evidence="2">
    <location>
        <begin position="721"/>
        <end position="731"/>
    </location>
</feature>
<comment type="caution">
    <text evidence="4">The sequence shown here is derived from an EMBL/GenBank/DDBJ whole genome shotgun (WGS) entry which is preliminary data.</text>
</comment>
<protein>
    <recommendedName>
        <fullName evidence="3">Nephrocystin 3-like N-terminal domain-containing protein</fullName>
    </recommendedName>
</protein>
<proteinExistence type="predicted"/>
<keyword evidence="5" id="KW-1185">Reference proteome</keyword>
<sequence length="753" mass="85213">MFFATPHYGLSHQDWVKYVANLVTVCSGDDSHLPTANMLGQIQANCGVLSEVTEDFEPLLGQDFGVVSFSETDTIPALGTRDLIVTEDAARLHHPDEEHSPLTGDHFGLCKFRKDEKDLRFEYVGKAMKRLLASRGSRNQKLHHTAYLSERQRTLLSSLCTDMFHEYYRGFDLTDGTCRWIEHQAKFQGWQEGRINKLCISGDPACGKTHMAAYIVSQVMLNRASNITYLQCFLSRALPERRDCCSILRSTIHQISKSRPDLIKNSNLQDIYNSLHKPDQTRDIWDIRSLSAVWQTIMSEAAKSGRLSIIIDGFNEISSKDGREFLNCFKGCQSMAGKAHQDNLQLLIVTRPDARLDRVDGFRTYDITEQDVAADIGATVSAGLSRFASFRAYTTEFQSQVCEKITEASRGVYLWASLVISDLEHRLLSQGDLEEELRVLPREIAELYDSILGRLNSKSGDVKRILRWVVLRQETLKAEELNIAVALSKLRDKDKTITEKSIERTMVEPTAAKISLYLQCGQLIRFTKGGSVGPIHDSLTEYLSTPPGTFSEERPDWKIPNHRFFYIPAKESHGILGNLCVQYLTMSCFRNSGAKLELSDNMNERAKWEGMVQWENKVRERVKTHEFVRYAALCWSRHLQEGGSSSSHRVGTSTLDIQGQEKLESTESSYAICWSEVWWLFRRWPRLSFPEDRIREEIGHMFLHKDSGPGMADEPAGSLETLETGSGSSPAQADVAPQRLEKAKSSCSCCCIL</sequence>
<keyword evidence="1" id="KW-0677">Repeat</keyword>
<dbReference type="Gene3D" id="3.40.50.300">
    <property type="entry name" value="P-loop containing nucleotide triphosphate hydrolases"/>
    <property type="match status" value="1"/>
</dbReference>
<evidence type="ECO:0000313" key="5">
    <source>
        <dbReference type="Proteomes" id="UP001172102"/>
    </source>
</evidence>
<dbReference type="Pfam" id="PF24883">
    <property type="entry name" value="NPHP3_N"/>
    <property type="match status" value="1"/>
</dbReference>
<feature type="region of interest" description="Disordered" evidence="2">
    <location>
        <begin position="705"/>
        <end position="732"/>
    </location>
</feature>
<dbReference type="EMBL" id="JAUKUA010000001">
    <property type="protein sequence ID" value="KAK0729537.1"/>
    <property type="molecule type" value="Genomic_DNA"/>
</dbReference>
<dbReference type="InterPro" id="IPR056884">
    <property type="entry name" value="NPHP3-like_N"/>
</dbReference>
<dbReference type="AlphaFoldDB" id="A0AA40B8C5"/>
<dbReference type="SUPFAM" id="SSF52540">
    <property type="entry name" value="P-loop containing nucleoside triphosphate hydrolases"/>
    <property type="match status" value="1"/>
</dbReference>
<evidence type="ECO:0000256" key="2">
    <source>
        <dbReference type="SAM" id="MobiDB-lite"/>
    </source>
</evidence>
<dbReference type="PANTHER" id="PTHR10039">
    <property type="entry name" value="AMELOGENIN"/>
    <property type="match status" value="1"/>
</dbReference>
<accession>A0AA40B8C5</accession>
<name>A0AA40B8C5_9PEZI</name>
<dbReference type="InterPro" id="IPR027417">
    <property type="entry name" value="P-loop_NTPase"/>
</dbReference>
<reference evidence="4" key="1">
    <citation type="submission" date="2023-06" db="EMBL/GenBank/DDBJ databases">
        <title>Genome-scale phylogeny and comparative genomics of the fungal order Sordariales.</title>
        <authorList>
            <consortium name="Lawrence Berkeley National Laboratory"/>
            <person name="Hensen N."/>
            <person name="Bonometti L."/>
            <person name="Westerberg I."/>
            <person name="Brannstrom I.O."/>
            <person name="Guillou S."/>
            <person name="Cros-Aarteil S."/>
            <person name="Calhoun S."/>
            <person name="Haridas S."/>
            <person name="Kuo A."/>
            <person name="Mondo S."/>
            <person name="Pangilinan J."/>
            <person name="Riley R."/>
            <person name="Labutti K."/>
            <person name="Andreopoulos B."/>
            <person name="Lipzen A."/>
            <person name="Chen C."/>
            <person name="Yanf M."/>
            <person name="Daum C."/>
            <person name="Ng V."/>
            <person name="Clum A."/>
            <person name="Steindorff A."/>
            <person name="Ohm R."/>
            <person name="Martin F."/>
            <person name="Silar P."/>
            <person name="Natvig D."/>
            <person name="Lalanne C."/>
            <person name="Gautier V."/>
            <person name="Ament-Velasquez S.L."/>
            <person name="Kruys A."/>
            <person name="Hutchinson M.I."/>
            <person name="Powell A.J."/>
            <person name="Barry K."/>
            <person name="Miller A.N."/>
            <person name="Grigoriev I.V."/>
            <person name="Debuchy R."/>
            <person name="Gladieux P."/>
            <person name="Thoren M.H."/>
            <person name="Johannesson H."/>
        </authorList>
    </citation>
    <scope>NUCLEOTIDE SEQUENCE</scope>
    <source>
        <strain evidence="4">SMH4607-1</strain>
    </source>
</reference>
<evidence type="ECO:0000313" key="4">
    <source>
        <dbReference type="EMBL" id="KAK0729537.1"/>
    </source>
</evidence>
<feature type="domain" description="Nephrocystin 3-like N-terminal" evidence="3">
    <location>
        <begin position="176"/>
        <end position="351"/>
    </location>
</feature>
<gene>
    <name evidence="4" type="ORF">B0H67DRAFT_2028</name>
</gene>
<organism evidence="4 5">
    <name type="scientific">Lasiosphaeris hirsuta</name>
    <dbReference type="NCBI Taxonomy" id="260670"/>
    <lineage>
        <taxon>Eukaryota</taxon>
        <taxon>Fungi</taxon>
        <taxon>Dikarya</taxon>
        <taxon>Ascomycota</taxon>
        <taxon>Pezizomycotina</taxon>
        <taxon>Sordariomycetes</taxon>
        <taxon>Sordariomycetidae</taxon>
        <taxon>Sordariales</taxon>
        <taxon>Lasiosphaeriaceae</taxon>
        <taxon>Lasiosphaeris</taxon>
    </lineage>
</organism>